<evidence type="ECO:0000313" key="4">
    <source>
        <dbReference type="Proteomes" id="UP001362999"/>
    </source>
</evidence>
<feature type="chain" id="PRO_5043922972" description="Secreted protein" evidence="2">
    <location>
        <begin position="23"/>
        <end position="182"/>
    </location>
</feature>
<evidence type="ECO:0000256" key="2">
    <source>
        <dbReference type="SAM" id="SignalP"/>
    </source>
</evidence>
<sequence>MSGRLHRMKGTLIFIIVSFAHSRSSSAPPISLAALVSTSNTHGSGIASRSGTRGYHRLTLVPCCVRIAPQRRCPVDLSPASQSDRRPSPPPPSTAPPASPPPHAPPLVRTRQLHRTQAIAFSSLCTQCHVIERTLYTRANSQNTRRPVRRNCTVAIRRKLVGNEEMMRGVDENEYCPRERRG</sequence>
<dbReference type="EMBL" id="JAWWNJ010000043">
    <property type="protein sequence ID" value="KAK7019636.1"/>
    <property type="molecule type" value="Genomic_DNA"/>
</dbReference>
<evidence type="ECO:0000256" key="1">
    <source>
        <dbReference type="SAM" id="MobiDB-lite"/>
    </source>
</evidence>
<feature type="signal peptide" evidence="2">
    <location>
        <begin position="1"/>
        <end position="22"/>
    </location>
</feature>
<feature type="region of interest" description="Disordered" evidence="1">
    <location>
        <begin position="75"/>
        <end position="107"/>
    </location>
</feature>
<proteinExistence type="predicted"/>
<comment type="caution">
    <text evidence="3">The sequence shown here is derived from an EMBL/GenBank/DDBJ whole genome shotgun (WGS) entry which is preliminary data.</text>
</comment>
<accession>A0AAW0B111</accession>
<gene>
    <name evidence="3" type="ORF">R3P38DRAFT_3199331</name>
</gene>
<evidence type="ECO:0008006" key="5">
    <source>
        <dbReference type="Google" id="ProtNLM"/>
    </source>
</evidence>
<feature type="compositionally biased region" description="Pro residues" evidence="1">
    <location>
        <begin position="88"/>
        <end position="105"/>
    </location>
</feature>
<evidence type="ECO:0000313" key="3">
    <source>
        <dbReference type="EMBL" id="KAK7019636.1"/>
    </source>
</evidence>
<protein>
    <recommendedName>
        <fullName evidence="5">Secreted protein</fullName>
    </recommendedName>
</protein>
<dbReference type="Proteomes" id="UP001362999">
    <property type="component" value="Unassembled WGS sequence"/>
</dbReference>
<dbReference type="AlphaFoldDB" id="A0AAW0B111"/>
<organism evidence="3 4">
    <name type="scientific">Favolaschia claudopus</name>
    <dbReference type="NCBI Taxonomy" id="2862362"/>
    <lineage>
        <taxon>Eukaryota</taxon>
        <taxon>Fungi</taxon>
        <taxon>Dikarya</taxon>
        <taxon>Basidiomycota</taxon>
        <taxon>Agaricomycotina</taxon>
        <taxon>Agaricomycetes</taxon>
        <taxon>Agaricomycetidae</taxon>
        <taxon>Agaricales</taxon>
        <taxon>Marasmiineae</taxon>
        <taxon>Mycenaceae</taxon>
        <taxon>Favolaschia</taxon>
    </lineage>
</organism>
<keyword evidence="4" id="KW-1185">Reference proteome</keyword>
<reference evidence="3 4" key="1">
    <citation type="journal article" date="2024" name="J Genomics">
        <title>Draft genome sequencing and assembly of Favolaschia claudopus CIRM-BRFM 2984 isolated from oak limbs.</title>
        <authorList>
            <person name="Navarro D."/>
            <person name="Drula E."/>
            <person name="Chaduli D."/>
            <person name="Cazenave R."/>
            <person name="Ahrendt S."/>
            <person name="Wang J."/>
            <person name="Lipzen A."/>
            <person name="Daum C."/>
            <person name="Barry K."/>
            <person name="Grigoriev I.V."/>
            <person name="Favel A."/>
            <person name="Rosso M.N."/>
            <person name="Martin F."/>
        </authorList>
    </citation>
    <scope>NUCLEOTIDE SEQUENCE [LARGE SCALE GENOMIC DNA]</scope>
    <source>
        <strain evidence="3 4">CIRM-BRFM 2984</strain>
    </source>
</reference>
<keyword evidence="2" id="KW-0732">Signal</keyword>
<name>A0AAW0B111_9AGAR</name>